<keyword evidence="2" id="KW-0472">Membrane</keyword>
<keyword evidence="2" id="KW-0812">Transmembrane</keyword>
<feature type="transmembrane region" description="Helical" evidence="2">
    <location>
        <begin position="25"/>
        <end position="45"/>
    </location>
</feature>
<name>A0A3P1SMF5_9GAMM</name>
<evidence type="ECO:0000313" key="4">
    <source>
        <dbReference type="Proteomes" id="UP000267535"/>
    </source>
</evidence>
<accession>A0A3P1SMF5</accession>
<proteinExistence type="predicted"/>
<organism evidence="3 4">
    <name type="scientific">Amphritea balenae</name>
    <dbReference type="NCBI Taxonomy" id="452629"/>
    <lineage>
        <taxon>Bacteria</taxon>
        <taxon>Pseudomonadati</taxon>
        <taxon>Pseudomonadota</taxon>
        <taxon>Gammaproteobacteria</taxon>
        <taxon>Oceanospirillales</taxon>
        <taxon>Oceanospirillaceae</taxon>
        <taxon>Amphritea</taxon>
    </lineage>
</organism>
<comment type="caution">
    <text evidence="3">The sequence shown here is derived from an EMBL/GenBank/DDBJ whole genome shotgun (WGS) entry which is preliminary data.</text>
</comment>
<evidence type="ECO:0000256" key="2">
    <source>
        <dbReference type="SAM" id="Phobius"/>
    </source>
</evidence>
<reference evidence="3 4" key="1">
    <citation type="submission" date="2018-11" db="EMBL/GenBank/DDBJ databases">
        <title>The draft genome sequence of Amphritea balenae JAMM 1525T.</title>
        <authorList>
            <person name="Fang Z."/>
            <person name="Zhang Y."/>
            <person name="Han X."/>
        </authorList>
    </citation>
    <scope>NUCLEOTIDE SEQUENCE [LARGE SCALE GENOMIC DNA]</scope>
    <source>
        <strain evidence="3 4">JAMM 1525</strain>
    </source>
</reference>
<feature type="coiled-coil region" evidence="1">
    <location>
        <begin position="61"/>
        <end position="88"/>
    </location>
</feature>
<dbReference type="RefSeq" id="WP_124926907.1">
    <property type="nucleotide sequence ID" value="NZ_BMOH01000007.1"/>
</dbReference>
<protein>
    <submittedName>
        <fullName evidence="3">Uncharacterized protein</fullName>
    </submittedName>
</protein>
<keyword evidence="4" id="KW-1185">Reference proteome</keyword>
<dbReference type="EMBL" id="RQXV01000008">
    <property type="protein sequence ID" value="RRC98326.1"/>
    <property type="molecule type" value="Genomic_DNA"/>
</dbReference>
<evidence type="ECO:0000256" key="1">
    <source>
        <dbReference type="SAM" id="Coils"/>
    </source>
</evidence>
<sequence length="235" mass="26930">MTDEVTELRKDLDSLSYDYKSDRKAVVLSFSVFAAASLAFFGFTYSKLGSIVDKELDAAAKQRVEAAIKAIEEKNIEAEEILIKIRKEFGEKGVTRRRSVLTFTHPKNGYAAGEEWEKRYYHIKTPVKKNSTDMWRYDLKGYSYGLSKPISLTWVGYTFSEPPDIRNAYAGDNTDHGIPASQYFGRDDFLYLRFGPIPQYYNSFVLDYQSGSTGEMIEYHDGYDVILTENSIEIK</sequence>
<keyword evidence="1" id="KW-0175">Coiled coil</keyword>
<gene>
    <name evidence="3" type="ORF">EHS89_14655</name>
</gene>
<keyword evidence="2" id="KW-1133">Transmembrane helix</keyword>
<evidence type="ECO:0000313" key="3">
    <source>
        <dbReference type="EMBL" id="RRC98326.1"/>
    </source>
</evidence>
<dbReference type="Proteomes" id="UP000267535">
    <property type="component" value="Unassembled WGS sequence"/>
</dbReference>
<dbReference type="OrthoDB" id="1235206at2"/>
<dbReference type="AlphaFoldDB" id="A0A3P1SMF5"/>